<evidence type="ECO:0000259" key="2">
    <source>
        <dbReference type="Pfam" id="PF20434"/>
    </source>
</evidence>
<evidence type="ECO:0000256" key="1">
    <source>
        <dbReference type="ARBA" id="ARBA00022801"/>
    </source>
</evidence>
<protein>
    <submittedName>
        <fullName evidence="3">Alpha/beta hydrolase</fullName>
    </submittedName>
</protein>
<keyword evidence="4" id="KW-1185">Reference proteome</keyword>
<dbReference type="RefSeq" id="WP_289963737.1">
    <property type="nucleotide sequence ID" value="NZ_JAUEOZ010000002.1"/>
</dbReference>
<dbReference type="InterPro" id="IPR050300">
    <property type="entry name" value="GDXG_lipolytic_enzyme"/>
</dbReference>
<dbReference type="Pfam" id="PF20434">
    <property type="entry name" value="BD-FAE"/>
    <property type="match status" value="1"/>
</dbReference>
<dbReference type="SUPFAM" id="SSF53474">
    <property type="entry name" value="alpha/beta-Hydrolases"/>
    <property type="match status" value="1"/>
</dbReference>
<keyword evidence="1 3" id="KW-0378">Hydrolase</keyword>
<gene>
    <name evidence="3" type="ORF">QWJ08_20160</name>
</gene>
<organism evidence="3 4">
    <name type="scientific">Vibrio agarivorans</name>
    <dbReference type="NCBI Taxonomy" id="153622"/>
    <lineage>
        <taxon>Bacteria</taxon>
        <taxon>Pseudomonadati</taxon>
        <taxon>Pseudomonadota</taxon>
        <taxon>Gammaproteobacteria</taxon>
        <taxon>Vibrionales</taxon>
        <taxon>Vibrionaceae</taxon>
        <taxon>Vibrio</taxon>
    </lineage>
</organism>
<name>A0ABT7Y6J5_9VIBR</name>
<dbReference type="InterPro" id="IPR029058">
    <property type="entry name" value="AB_hydrolase_fold"/>
</dbReference>
<dbReference type="Gene3D" id="3.40.50.1820">
    <property type="entry name" value="alpha/beta hydrolase"/>
    <property type="match status" value="1"/>
</dbReference>
<dbReference type="PANTHER" id="PTHR48081">
    <property type="entry name" value="AB HYDROLASE SUPERFAMILY PROTEIN C4A8.06C"/>
    <property type="match status" value="1"/>
</dbReference>
<comment type="caution">
    <text evidence="3">The sequence shown here is derived from an EMBL/GenBank/DDBJ whole genome shotgun (WGS) entry which is preliminary data.</text>
</comment>
<evidence type="ECO:0000313" key="3">
    <source>
        <dbReference type="EMBL" id="MDN2483666.1"/>
    </source>
</evidence>
<dbReference type="EMBL" id="JAUEOZ010000002">
    <property type="protein sequence ID" value="MDN2483666.1"/>
    <property type="molecule type" value="Genomic_DNA"/>
</dbReference>
<evidence type="ECO:0000313" key="4">
    <source>
        <dbReference type="Proteomes" id="UP001169719"/>
    </source>
</evidence>
<dbReference type="InterPro" id="IPR049492">
    <property type="entry name" value="BD-FAE-like_dom"/>
</dbReference>
<dbReference type="Proteomes" id="UP001169719">
    <property type="component" value="Unassembled WGS sequence"/>
</dbReference>
<sequence>MKFPPFIEPSNITFNDFPESGASAEGMRVIQADFSRPYCKIEKVQYAYKSGISLYLKMIIPSQCTVQARKLPLILYVPGSAWLKQDLDSKLLQLGQFSERGFVVAIVEYRPSTIAAFPAQVKDAKTAYRYLVAHAEKYSIDTDKIVIWGDSSGGHTASMVGLTFDEQALDDECPVEQPLSVKAVINYYGPTDISKMNQEPSTCEHRLPDSPEGLLIGGVNVVDNDALAQKANPINYIHQDSFTPPFLIFHGNKDRIVPFGQSVMLFDALKNAGKKVDFYQLKGADHGQAPFWTPQVLDIVERFIRHCT</sequence>
<dbReference type="GO" id="GO:0016787">
    <property type="term" value="F:hydrolase activity"/>
    <property type="evidence" value="ECO:0007669"/>
    <property type="project" value="UniProtKB-KW"/>
</dbReference>
<dbReference type="PANTHER" id="PTHR48081:SF13">
    <property type="entry name" value="ALPHA_BETA HYDROLASE"/>
    <property type="match status" value="1"/>
</dbReference>
<proteinExistence type="predicted"/>
<accession>A0ABT7Y6J5</accession>
<reference evidence="3" key="1">
    <citation type="submission" date="2024-05" db="EMBL/GenBank/DDBJ databases">
        <title>Genome Sequences of Four Agar- Degrading Marine Bacteria.</title>
        <authorList>
            <person name="Phillips E.K."/>
            <person name="Shaffer J.C."/>
            <person name="Henson M.W."/>
            <person name="Temperton B."/>
            <person name="Thrash C.J."/>
            <person name="Martin M.O."/>
        </authorList>
    </citation>
    <scope>NUCLEOTIDE SEQUENCE</scope>
    <source>
        <strain evidence="3">EKP203</strain>
    </source>
</reference>
<feature type="domain" description="BD-FAE-like" evidence="2">
    <location>
        <begin position="67"/>
        <end position="269"/>
    </location>
</feature>